<organism evidence="2 3">
    <name type="scientific">Olea europaea subsp. europaea</name>
    <dbReference type="NCBI Taxonomy" id="158383"/>
    <lineage>
        <taxon>Eukaryota</taxon>
        <taxon>Viridiplantae</taxon>
        <taxon>Streptophyta</taxon>
        <taxon>Embryophyta</taxon>
        <taxon>Tracheophyta</taxon>
        <taxon>Spermatophyta</taxon>
        <taxon>Magnoliopsida</taxon>
        <taxon>eudicotyledons</taxon>
        <taxon>Gunneridae</taxon>
        <taxon>Pentapetalae</taxon>
        <taxon>asterids</taxon>
        <taxon>lamiids</taxon>
        <taxon>Lamiales</taxon>
        <taxon>Oleaceae</taxon>
        <taxon>Oleeae</taxon>
        <taxon>Olea</taxon>
    </lineage>
</organism>
<reference evidence="2 3" key="1">
    <citation type="submission" date="2019-12" db="EMBL/GenBank/DDBJ databases">
        <authorList>
            <person name="Alioto T."/>
            <person name="Alioto T."/>
            <person name="Gomez Garrido J."/>
        </authorList>
    </citation>
    <scope>NUCLEOTIDE SEQUENCE [LARGE SCALE GENOMIC DNA]</scope>
</reference>
<dbReference type="EMBL" id="CACTIH010009067">
    <property type="protein sequence ID" value="CAA3022307.1"/>
    <property type="molecule type" value="Genomic_DNA"/>
</dbReference>
<dbReference type="PANTHER" id="PTHR37766">
    <property type="entry name" value="OS01G0897100 PROTEIN"/>
    <property type="match status" value="1"/>
</dbReference>
<sequence>MLQLFLSEPKWIDHNANDESAKQKKYLLSELESLIQSLMSSSGRSEARLWLCNTLSGISSISPRRQQELFLSLLTSKPTKQHLAAQLLQLIFDKQPQKVGPIIAKKSYMLQDFFRGNPVRILQWFSNFSGSSGLEHGKGAKALSQFSFVNRDLCWEELEWKGKHGQSPAMVATKPQYFLDLDVQRTVENFLEYVPEFWSSREFSDSLKDGEILDIDTKFFVNLFVDQMYKEDLEEIWEVIDEFLTEESFSFLCRHLLIILNEQELQLFLDMISKHLNPRSESIEYGNASQWLEIILSNCTADWTINQLLLLNAVTTQGRQLLHFVRQEGSLDVKEKINKLVFQLCESGSANDLTPIMKECFNRKTIEAIILLGLQSWAIHFRLSEEFRSPESWESLFINNGIRFHKSNKYTLLHDEISEDCGSDLDERSSKRLKSKKKRKQKKKRRRSFDRDESDENELRDFDLSNNRLDLQSKAGDWLLSTDGYSTTWSSRPARTPVKALLLSVVEVGFCQMGRCCLTFHFDFMSKLLNRGKP</sequence>
<protein>
    <submittedName>
        <fullName evidence="2">Uncharacterized protein</fullName>
    </submittedName>
</protein>
<dbReference type="OrthoDB" id="1927237at2759"/>
<comment type="caution">
    <text evidence="2">The sequence shown here is derived from an EMBL/GenBank/DDBJ whole genome shotgun (WGS) entry which is preliminary data.</text>
</comment>
<dbReference type="Proteomes" id="UP000594638">
    <property type="component" value="Unassembled WGS sequence"/>
</dbReference>
<accession>A0A8S0UYV3</accession>
<feature type="compositionally biased region" description="Basic residues" evidence="1">
    <location>
        <begin position="432"/>
        <end position="448"/>
    </location>
</feature>
<evidence type="ECO:0000313" key="2">
    <source>
        <dbReference type="EMBL" id="CAA3022307.1"/>
    </source>
</evidence>
<feature type="region of interest" description="Disordered" evidence="1">
    <location>
        <begin position="432"/>
        <end position="451"/>
    </location>
</feature>
<keyword evidence="3" id="KW-1185">Reference proteome</keyword>
<evidence type="ECO:0000256" key="1">
    <source>
        <dbReference type="SAM" id="MobiDB-lite"/>
    </source>
</evidence>
<gene>
    <name evidence="2" type="ORF">OLEA9_A084785</name>
</gene>
<dbReference type="Gramene" id="OE9A084785T5">
    <property type="protein sequence ID" value="OE9A084785C5"/>
    <property type="gene ID" value="OE9A084785"/>
</dbReference>
<dbReference type="AlphaFoldDB" id="A0A8S0UYV3"/>
<proteinExistence type="predicted"/>
<name>A0A8S0UYV3_OLEEU</name>
<dbReference type="PANTHER" id="PTHR37766:SF1">
    <property type="entry name" value="OS01G0897100 PROTEIN"/>
    <property type="match status" value="1"/>
</dbReference>
<evidence type="ECO:0000313" key="3">
    <source>
        <dbReference type="Proteomes" id="UP000594638"/>
    </source>
</evidence>